<protein>
    <submittedName>
        <fullName evidence="1">Uncharacterized protein</fullName>
    </submittedName>
</protein>
<dbReference type="Proteomes" id="UP001060085">
    <property type="component" value="Linkage Group LG01"/>
</dbReference>
<dbReference type="EMBL" id="CM044701">
    <property type="protein sequence ID" value="KAI5682973.1"/>
    <property type="molecule type" value="Genomic_DNA"/>
</dbReference>
<reference evidence="2" key="1">
    <citation type="journal article" date="2023" name="Nat. Plants">
        <title>Single-cell RNA sequencing provides a high-resolution roadmap for understanding the multicellular compartmentation of specialized metabolism.</title>
        <authorList>
            <person name="Sun S."/>
            <person name="Shen X."/>
            <person name="Li Y."/>
            <person name="Li Y."/>
            <person name="Wang S."/>
            <person name="Li R."/>
            <person name="Zhang H."/>
            <person name="Shen G."/>
            <person name="Guo B."/>
            <person name="Wei J."/>
            <person name="Xu J."/>
            <person name="St-Pierre B."/>
            <person name="Chen S."/>
            <person name="Sun C."/>
        </authorList>
    </citation>
    <scope>NUCLEOTIDE SEQUENCE [LARGE SCALE GENOMIC DNA]</scope>
</reference>
<gene>
    <name evidence="1" type="ORF">M9H77_04201</name>
</gene>
<sequence length="230" mass="25225">MAIGGRIMIMMNLSERYSYEPKLKWNPKVEEYFIKAYGAGHFSQISDALTRPSCYSCIRVNSLKLTSDTVIEKLYALLEKNSLQNGANERSTCLNGVDDLVKEPLRLSGSAEPEMKYISKNIISKCQIPGLDYVIFVRGSGPHAIDYRCKDGKPPKEVIVSRKCAEAVLRGAQVFVPGVLACSAHVEKGDLVAVSVAVEQPVSDGGWSTNITRGTVLHGSQIGKKYLVLI</sequence>
<accession>A0ACC0CDB2</accession>
<keyword evidence="2" id="KW-1185">Reference proteome</keyword>
<comment type="caution">
    <text evidence="1">The sequence shown here is derived from an EMBL/GenBank/DDBJ whole genome shotgun (WGS) entry which is preliminary data.</text>
</comment>
<proteinExistence type="predicted"/>
<organism evidence="1 2">
    <name type="scientific">Catharanthus roseus</name>
    <name type="common">Madagascar periwinkle</name>
    <name type="synonym">Vinca rosea</name>
    <dbReference type="NCBI Taxonomy" id="4058"/>
    <lineage>
        <taxon>Eukaryota</taxon>
        <taxon>Viridiplantae</taxon>
        <taxon>Streptophyta</taxon>
        <taxon>Embryophyta</taxon>
        <taxon>Tracheophyta</taxon>
        <taxon>Spermatophyta</taxon>
        <taxon>Magnoliopsida</taxon>
        <taxon>eudicotyledons</taxon>
        <taxon>Gunneridae</taxon>
        <taxon>Pentapetalae</taxon>
        <taxon>asterids</taxon>
        <taxon>lamiids</taxon>
        <taxon>Gentianales</taxon>
        <taxon>Apocynaceae</taxon>
        <taxon>Rauvolfioideae</taxon>
        <taxon>Vinceae</taxon>
        <taxon>Catharanthinae</taxon>
        <taxon>Catharanthus</taxon>
    </lineage>
</organism>
<name>A0ACC0CDB2_CATRO</name>
<evidence type="ECO:0000313" key="2">
    <source>
        <dbReference type="Proteomes" id="UP001060085"/>
    </source>
</evidence>
<evidence type="ECO:0000313" key="1">
    <source>
        <dbReference type="EMBL" id="KAI5682973.1"/>
    </source>
</evidence>